<proteinExistence type="predicted"/>
<keyword evidence="2" id="KW-1185">Reference proteome</keyword>
<evidence type="ECO:0000313" key="2">
    <source>
        <dbReference type="Proteomes" id="UP000487268"/>
    </source>
</evidence>
<dbReference type="OrthoDB" id="4562192at2"/>
<dbReference type="Proteomes" id="UP000487268">
    <property type="component" value="Unassembled WGS sequence"/>
</dbReference>
<name>A0A7K0BTU2_9ACTN</name>
<dbReference type="EMBL" id="WEGH01000002">
    <property type="protein sequence ID" value="MQY04600.1"/>
    <property type="molecule type" value="Genomic_DNA"/>
</dbReference>
<dbReference type="RefSeq" id="WP_153532804.1">
    <property type="nucleotide sequence ID" value="NZ_WEGH01000002.1"/>
</dbReference>
<dbReference type="AlphaFoldDB" id="A0A7K0BTU2"/>
<comment type="caution">
    <text evidence="1">The sequence shown here is derived from an EMBL/GenBank/DDBJ whole genome shotgun (WGS) entry which is preliminary data.</text>
</comment>
<accession>A0A7K0BTU2</accession>
<organism evidence="1 2">
    <name type="scientific">Actinomadura macrotermitis</name>
    <dbReference type="NCBI Taxonomy" id="2585200"/>
    <lineage>
        <taxon>Bacteria</taxon>
        <taxon>Bacillati</taxon>
        <taxon>Actinomycetota</taxon>
        <taxon>Actinomycetes</taxon>
        <taxon>Streptosporangiales</taxon>
        <taxon>Thermomonosporaceae</taxon>
        <taxon>Actinomadura</taxon>
    </lineage>
</organism>
<reference evidence="1 2" key="1">
    <citation type="submission" date="2019-10" db="EMBL/GenBank/DDBJ databases">
        <title>Actinomadura rubteroloni sp. nov. and Actinomadura macrotermitis sp. nov., isolated from the gut of fungus growing-termite Macrotermes natalensis.</title>
        <authorList>
            <person name="Benndorf R."/>
            <person name="Martin K."/>
            <person name="Kuefner M."/>
            <person name="De Beer W."/>
            <person name="Kaster A.-K."/>
            <person name="Vollmers J."/>
            <person name="Poulsen M."/>
            <person name="Beemelmanns C."/>
        </authorList>
    </citation>
    <scope>NUCLEOTIDE SEQUENCE [LARGE SCALE GENOMIC DNA]</scope>
    <source>
        <strain evidence="1 2">RB68</strain>
    </source>
</reference>
<protein>
    <submittedName>
        <fullName evidence="1">Uncharacterized protein</fullName>
    </submittedName>
</protein>
<evidence type="ECO:0000313" key="1">
    <source>
        <dbReference type="EMBL" id="MQY04600.1"/>
    </source>
</evidence>
<sequence length="319" mass="35108">MSRNRLFPYPVLGDVCTMQVSEVRLDGVPLTVDMASDRNKMVALHHTERQGWEVARLAVRVHAPLSDLEAGPWQDVTCVAILSERRTNARTVTRLRREPDGSWAGAVLLERSRHLKRADLSAHLVATVEGVQGRMIGATQASWTVDLQASSADQPNTVEIVVVDFADVAYPHLNGYKTDPWMVDATGDEPTVYLNSRFDGLTKLLDSGERAARENLSAQIAADAWTALFNAAVYATDMSEEGRPEWPEGWRGSVMQKLLPDIFPELSPEDGLLELVSRRVDGEGGGELQSALMHAVTRQAAVPRRLGGFIRATNRKEGS</sequence>
<gene>
    <name evidence="1" type="ORF">ACRB68_26560</name>
</gene>